<dbReference type="Proteomes" id="UP001519271">
    <property type="component" value="Unassembled WGS sequence"/>
</dbReference>
<organism evidence="7 8">
    <name type="scientific">Youngiibacter multivorans</name>
    <dbReference type="NCBI Taxonomy" id="937251"/>
    <lineage>
        <taxon>Bacteria</taxon>
        <taxon>Bacillati</taxon>
        <taxon>Bacillota</taxon>
        <taxon>Clostridia</taxon>
        <taxon>Eubacteriales</taxon>
        <taxon>Clostridiaceae</taxon>
        <taxon>Youngiibacter</taxon>
    </lineage>
</organism>
<accession>A0ABS4G8X7</accession>
<feature type="domain" description="Core-binding (CB)" evidence="6">
    <location>
        <begin position="102"/>
        <end position="185"/>
    </location>
</feature>
<dbReference type="InterPro" id="IPR050090">
    <property type="entry name" value="Tyrosine_recombinase_XerCD"/>
</dbReference>
<dbReference type="Gene3D" id="1.10.443.10">
    <property type="entry name" value="Intergrase catalytic core"/>
    <property type="match status" value="1"/>
</dbReference>
<feature type="domain" description="Tyr recombinase" evidence="5">
    <location>
        <begin position="203"/>
        <end position="388"/>
    </location>
</feature>
<dbReference type="CDD" id="cd01188">
    <property type="entry name" value="INT_RitA_C_like"/>
    <property type="match status" value="1"/>
</dbReference>
<sequence>MSIDEICELLLDALTNAGYNESTIFNYRGVIRRFKAYCRENSITEYSPDSGQPYANDVISAKTGKFSNNRYHTQGRFIRLLNFYYYRVEFSFEMMKRGKIQPEDPVHLQLYSDYLSFLYETYDNVNTRHFYEYGMYRMLQYMHQNSITDTEALIAEDIYGYLAESKPERLREILCELRSIFRYLGREDLVNSIAGIHGPRFKRIIPTLTDEEFDRIKNVIDQKAVSLRDGAIVLTGLSCGIRACDLINLKLSDIDWINETISFRQSKTGNMVRLPLTAAVGNAIARYLCEERPAADNDYLFVRQLAPFNPFADHASCHAIVTRVFRKASISNESRIFGMHMLRHNAASTMVKNQVPIETIAAILGHSSPDTTDIYITTDAERLRECVLPMVNISTEVLP</sequence>
<evidence type="ECO:0000256" key="3">
    <source>
        <dbReference type="ARBA" id="ARBA00023172"/>
    </source>
</evidence>
<dbReference type="PANTHER" id="PTHR30349">
    <property type="entry name" value="PHAGE INTEGRASE-RELATED"/>
    <property type="match status" value="1"/>
</dbReference>
<evidence type="ECO:0000259" key="5">
    <source>
        <dbReference type="PROSITE" id="PS51898"/>
    </source>
</evidence>
<keyword evidence="2 4" id="KW-0238">DNA-binding</keyword>
<dbReference type="Gene3D" id="1.10.150.130">
    <property type="match status" value="1"/>
</dbReference>
<evidence type="ECO:0000256" key="2">
    <source>
        <dbReference type="ARBA" id="ARBA00023125"/>
    </source>
</evidence>
<evidence type="ECO:0000256" key="4">
    <source>
        <dbReference type="PROSITE-ProRule" id="PRU01248"/>
    </source>
</evidence>
<dbReference type="InterPro" id="IPR002104">
    <property type="entry name" value="Integrase_catalytic"/>
</dbReference>
<dbReference type="InterPro" id="IPR011010">
    <property type="entry name" value="DNA_brk_join_enz"/>
</dbReference>
<gene>
    <name evidence="7" type="ORF">J2Z34_003515</name>
</gene>
<keyword evidence="3" id="KW-0233">DNA recombination</keyword>
<proteinExistence type="inferred from homology"/>
<evidence type="ECO:0000313" key="7">
    <source>
        <dbReference type="EMBL" id="MBP1920992.1"/>
    </source>
</evidence>
<dbReference type="InterPro" id="IPR044068">
    <property type="entry name" value="CB"/>
</dbReference>
<dbReference type="PANTHER" id="PTHR30349:SF41">
    <property type="entry name" value="INTEGRASE_RECOMBINASE PROTEIN MJ0367-RELATED"/>
    <property type="match status" value="1"/>
</dbReference>
<evidence type="ECO:0000313" key="8">
    <source>
        <dbReference type="Proteomes" id="UP001519271"/>
    </source>
</evidence>
<dbReference type="EMBL" id="JAGGKC010000059">
    <property type="protein sequence ID" value="MBP1920992.1"/>
    <property type="molecule type" value="Genomic_DNA"/>
</dbReference>
<evidence type="ECO:0000256" key="1">
    <source>
        <dbReference type="ARBA" id="ARBA00008857"/>
    </source>
</evidence>
<dbReference type="PROSITE" id="PS51900">
    <property type="entry name" value="CB"/>
    <property type="match status" value="1"/>
</dbReference>
<keyword evidence="8" id="KW-1185">Reference proteome</keyword>
<reference evidence="7 8" key="1">
    <citation type="submission" date="2021-03" db="EMBL/GenBank/DDBJ databases">
        <title>Genomic Encyclopedia of Type Strains, Phase IV (KMG-IV): sequencing the most valuable type-strain genomes for metagenomic binning, comparative biology and taxonomic classification.</title>
        <authorList>
            <person name="Goeker M."/>
        </authorList>
    </citation>
    <scope>NUCLEOTIDE SEQUENCE [LARGE SCALE GENOMIC DNA]</scope>
    <source>
        <strain evidence="7 8">DSM 6139</strain>
    </source>
</reference>
<dbReference type="PROSITE" id="PS51898">
    <property type="entry name" value="TYR_RECOMBINASE"/>
    <property type="match status" value="1"/>
</dbReference>
<dbReference type="RefSeq" id="WP_209461140.1">
    <property type="nucleotide sequence ID" value="NZ_JAGGKC010000059.1"/>
</dbReference>
<dbReference type="SUPFAM" id="SSF56349">
    <property type="entry name" value="DNA breaking-rejoining enzymes"/>
    <property type="match status" value="1"/>
</dbReference>
<dbReference type="Pfam" id="PF00589">
    <property type="entry name" value="Phage_integrase"/>
    <property type="match status" value="1"/>
</dbReference>
<protein>
    <submittedName>
        <fullName evidence="7">Integrase</fullName>
    </submittedName>
</protein>
<name>A0ABS4G8X7_9CLOT</name>
<dbReference type="InterPro" id="IPR010998">
    <property type="entry name" value="Integrase_recombinase_N"/>
</dbReference>
<dbReference type="InterPro" id="IPR013762">
    <property type="entry name" value="Integrase-like_cat_sf"/>
</dbReference>
<comment type="caution">
    <text evidence="7">The sequence shown here is derived from an EMBL/GenBank/DDBJ whole genome shotgun (WGS) entry which is preliminary data.</text>
</comment>
<comment type="similarity">
    <text evidence="1">Belongs to the 'phage' integrase family.</text>
</comment>
<evidence type="ECO:0000259" key="6">
    <source>
        <dbReference type="PROSITE" id="PS51900"/>
    </source>
</evidence>